<dbReference type="Proteomes" id="UP000027180">
    <property type="component" value="Plasmid pRetIE4771e"/>
</dbReference>
<dbReference type="HOGENOM" id="CLU_023194_10_2_5"/>
<accession>A0A060ID33</accession>
<name>A0A060ID33_RHIET</name>
<reference evidence="3 4" key="1">
    <citation type="submission" date="2013-12" db="EMBL/GenBank/DDBJ databases">
        <title>Complete genome sequence of Rhizobium etli bv. mimosae IE4771.</title>
        <authorList>
            <person name="Bustos P."/>
            <person name="Santamaria R.I."/>
            <person name="Lozano L."/>
            <person name="Ormeno-Orrillo E."/>
            <person name="Rogel M.A."/>
            <person name="Romero D."/>
            <person name="Cevallos M.A."/>
            <person name="Martinez-Romero E."/>
            <person name="Gonzalez V."/>
        </authorList>
    </citation>
    <scope>NUCLEOTIDE SEQUENCE [LARGE SCALE GENOMIC DNA]</scope>
    <source>
        <strain evidence="3 4">IE4771</strain>
        <plasmid evidence="4">Plasmid pRetIE4771e</plasmid>
    </source>
</reference>
<dbReference type="GO" id="GO:0000166">
    <property type="term" value="F:nucleotide binding"/>
    <property type="evidence" value="ECO:0007669"/>
    <property type="project" value="InterPro"/>
</dbReference>
<sequence length="345" mass="38540">MIGIAVVGYGYWGPNLVRNISEAGGAQLISVCDLNVERLAAVKSRYPAVTITDNFEEVLRDPRVDAIAIATPVSTHYKLAMQAMMAGKHVFVEKPMASTTEEASRMVEEAARRRLVLAVDHTFVHTGAVRKMRELVESGLGDMYYYDSVRVNLGLFQHDVSVIWDLAVHDLSILDHVLQERPVAVSATGMSHVLGEPENIAYLTLFFESKLIAHIHVNWLAPVKVRRTLIGGSNKMIVYDDLEPSEKIKVYDKGITMCPNSDAYGEKVHQMLVGYRSGDMWAPKLDMTEALKRELDHFVDCIEQNTRPITDGQAGLRVVRILEAASRSLAQRGRIIELEEARRIA</sequence>
<evidence type="ECO:0000313" key="3">
    <source>
        <dbReference type="EMBL" id="AIC31627.1"/>
    </source>
</evidence>
<proteinExistence type="predicted"/>
<dbReference type="Pfam" id="PF22725">
    <property type="entry name" value="GFO_IDH_MocA_C3"/>
    <property type="match status" value="1"/>
</dbReference>
<geneLocation type="plasmid" evidence="3 4">
    <name>pRetIE4771e</name>
</geneLocation>
<feature type="domain" description="GFO/IDH/MocA-like oxidoreductase" evidence="2">
    <location>
        <begin position="159"/>
        <end position="237"/>
    </location>
</feature>
<dbReference type="InterPro" id="IPR036291">
    <property type="entry name" value="NAD(P)-bd_dom_sf"/>
</dbReference>
<dbReference type="PANTHER" id="PTHR43377:SF6">
    <property type="entry name" value="GFO_IDH_MOCA-LIKE OXIDOREDUCTASE N-TERMINAL DOMAIN-CONTAINING PROTEIN"/>
    <property type="match status" value="1"/>
</dbReference>
<dbReference type="AlphaFoldDB" id="A0A060ID33"/>
<dbReference type="Pfam" id="PF01408">
    <property type="entry name" value="GFO_IDH_MocA"/>
    <property type="match status" value="1"/>
</dbReference>
<dbReference type="Gene3D" id="3.30.360.10">
    <property type="entry name" value="Dihydrodipicolinate Reductase, domain 2"/>
    <property type="match status" value="1"/>
</dbReference>
<gene>
    <name evidence="3" type="ORF">IE4771_PE00403</name>
</gene>
<dbReference type="InterPro" id="IPR000683">
    <property type="entry name" value="Gfo/Idh/MocA-like_OxRdtase_N"/>
</dbReference>
<evidence type="ECO:0000259" key="2">
    <source>
        <dbReference type="Pfam" id="PF22725"/>
    </source>
</evidence>
<dbReference type="PANTHER" id="PTHR43377">
    <property type="entry name" value="BILIVERDIN REDUCTASE A"/>
    <property type="match status" value="1"/>
</dbReference>
<dbReference type="SUPFAM" id="SSF51735">
    <property type="entry name" value="NAD(P)-binding Rossmann-fold domains"/>
    <property type="match status" value="1"/>
</dbReference>
<dbReference type="KEGG" id="rei:IE4771_PE00403"/>
<dbReference type="Gene3D" id="3.40.50.720">
    <property type="entry name" value="NAD(P)-binding Rossmann-like Domain"/>
    <property type="match status" value="1"/>
</dbReference>
<organism evidence="3 4">
    <name type="scientific">Rhizobium etli bv. mimosae str. IE4771</name>
    <dbReference type="NCBI Taxonomy" id="1432050"/>
    <lineage>
        <taxon>Bacteria</taxon>
        <taxon>Pseudomonadati</taxon>
        <taxon>Pseudomonadota</taxon>
        <taxon>Alphaproteobacteria</taxon>
        <taxon>Hyphomicrobiales</taxon>
        <taxon>Rhizobiaceae</taxon>
        <taxon>Rhizobium/Agrobacterium group</taxon>
        <taxon>Rhizobium</taxon>
    </lineage>
</organism>
<evidence type="ECO:0000313" key="4">
    <source>
        <dbReference type="Proteomes" id="UP000027180"/>
    </source>
</evidence>
<evidence type="ECO:0000259" key="1">
    <source>
        <dbReference type="Pfam" id="PF01408"/>
    </source>
</evidence>
<dbReference type="InterPro" id="IPR051450">
    <property type="entry name" value="Gfo/Idh/MocA_Oxidoreductases"/>
</dbReference>
<dbReference type="SUPFAM" id="SSF55347">
    <property type="entry name" value="Glyceraldehyde-3-phosphate dehydrogenase-like, C-terminal domain"/>
    <property type="match status" value="1"/>
</dbReference>
<dbReference type="EMBL" id="CP006991">
    <property type="protein sequence ID" value="AIC31627.1"/>
    <property type="molecule type" value="Genomic_DNA"/>
</dbReference>
<dbReference type="InterPro" id="IPR055170">
    <property type="entry name" value="GFO_IDH_MocA-like_dom"/>
</dbReference>
<keyword evidence="3" id="KW-0614">Plasmid</keyword>
<protein>
    <submittedName>
        <fullName evidence="3">Oxidoreductase protein</fullName>
    </submittedName>
</protein>
<dbReference type="RefSeq" id="WP_040112885.1">
    <property type="nucleotide sequence ID" value="NZ_CP006991.1"/>
</dbReference>
<feature type="domain" description="Gfo/Idh/MocA-like oxidoreductase N-terminal" evidence="1">
    <location>
        <begin position="3"/>
        <end position="121"/>
    </location>
</feature>
<dbReference type="OrthoDB" id="9800846at2"/>